<dbReference type="PRINTS" id="PR00412">
    <property type="entry name" value="EPOXHYDRLASE"/>
</dbReference>
<dbReference type="Proteomes" id="UP001172155">
    <property type="component" value="Unassembled WGS sequence"/>
</dbReference>
<dbReference type="PANTHER" id="PTHR43798">
    <property type="entry name" value="MONOACYLGLYCEROL LIPASE"/>
    <property type="match status" value="1"/>
</dbReference>
<evidence type="ECO:0000313" key="2">
    <source>
        <dbReference type="EMBL" id="KAK0752625.1"/>
    </source>
</evidence>
<reference evidence="2" key="1">
    <citation type="submission" date="2023-06" db="EMBL/GenBank/DDBJ databases">
        <title>Genome-scale phylogeny and comparative genomics of the fungal order Sordariales.</title>
        <authorList>
            <consortium name="Lawrence Berkeley National Laboratory"/>
            <person name="Hensen N."/>
            <person name="Bonometti L."/>
            <person name="Westerberg I."/>
            <person name="Brannstrom I.O."/>
            <person name="Guillou S."/>
            <person name="Cros-Aarteil S."/>
            <person name="Calhoun S."/>
            <person name="Haridas S."/>
            <person name="Kuo A."/>
            <person name="Mondo S."/>
            <person name="Pangilinan J."/>
            <person name="Riley R."/>
            <person name="LaButti K."/>
            <person name="Andreopoulos B."/>
            <person name="Lipzen A."/>
            <person name="Chen C."/>
            <person name="Yanf M."/>
            <person name="Daum C."/>
            <person name="Ng V."/>
            <person name="Clum A."/>
            <person name="Steindorff A."/>
            <person name="Ohm R."/>
            <person name="Martin F."/>
            <person name="Silar P."/>
            <person name="Natvig D."/>
            <person name="Lalanne C."/>
            <person name="Gautier V."/>
            <person name="Ament-velasquez S.L."/>
            <person name="Kruys A."/>
            <person name="Hutchinson M.I."/>
            <person name="Powell A.J."/>
            <person name="Barry K."/>
            <person name="Miller A.N."/>
            <person name="Grigoriev I.V."/>
            <person name="Debuchy R."/>
            <person name="Gladieux P."/>
            <person name="Thoren M.H."/>
            <person name="Johannesson H."/>
        </authorList>
    </citation>
    <scope>NUCLEOTIDE SEQUENCE</scope>
    <source>
        <strain evidence="2">SMH3187-1</strain>
    </source>
</reference>
<name>A0AA40KB45_9PEZI</name>
<keyword evidence="3" id="KW-1185">Reference proteome</keyword>
<comment type="caution">
    <text evidence="2">The sequence shown here is derived from an EMBL/GenBank/DDBJ whole genome shotgun (WGS) entry which is preliminary data.</text>
</comment>
<dbReference type="InterPro" id="IPR050266">
    <property type="entry name" value="AB_hydrolase_sf"/>
</dbReference>
<sequence>MPFFQRNDQISLWYLDEGAASAPAILLIHGLSCSIHDWNWQVPFLLGIGYRVVTLDVRGHGRSSAPKPTPGIASWPGKDADPSIVDYYPQTCAYDAAALLDHLSIKSSIVVGHSQGDLIGYFLATSRPDLVCALVGVDPIHRWDNAVREANAPYFDDPAACIEKMIGFFSITYPPGSPAWQKAWHARRCREMDPDVFFALCWGGWGDEEFGLGRKEVAVATFGGKLACPRLTFGCDEEAVRVDREELPRGSEADEILIIGGKGHWIQQTADERFNMELERWLRKIKVSPASGAE</sequence>
<dbReference type="InterPro" id="IPR029058">
    <property type="entry name" value="AB_hydrolase_fold"/>
</dbReference>
<evidence type="ECO:0000313" key="3">
    <source>
        <dbReference type="Proteomes" id="UP001172155"/>
    </source>
</evidence>
<dbReference type="PANTHER" id="PTHR43798:SF33">
    <property type="entry name" value="HYDROLASE, PUTATIVE (AFU_ORTHOLOGUE AFUA_2G14860)-RELATED"/>
    <property type="match status" value="1"/>
</dbReference>
<dbReference type="InterPro" id="IPR000639">
    <property type="entry name" value="Epox_hydrolase-like"/>
</dbReference>
<accession>A0AA40KB45</accession>
<organism evidence="2 3">
    <name type="scientific">Schizothecium vesticola</name>
    <dbReference type="NCBI Taxonomy" id="314040"/>
    <lineage>
        <taxon>Eukaryota</taxon>
        <taxon>Fungi</taxon>
        <taxon>Dikarya</taxon>
        <taxon>Ascomycota</taxon>
        <taxon>Pezizomycotina</taxon>
        <taxon>Sordariomycetes</taxon>
        <taxon>Sordariomycetidae</taxon>
        <taxon>Sordariales</taxon>
        <taxon>Schizotheciaceae</taxon>
        <taxon>Schizothecium</taxon>
    </lineage>
</organism>
<keyword evidence="2" id="KW-0378">Hydrolase</keyword>
<proteinExistence type="predicted"/>
<evidence type="ECO:0000259" key="1">
    <source>
        <dbReference type="Pfam" id="PF00561"/>
    </source>
</evidence>
<dbReference type="Gene3D" id="3.40.50.1820">
    <property type="entry name" value="alpha/beta hydrolase"/>
    <property type="match status" value="1"/>
</dbReference>
<dbReference type="EMBL" id="JAUKUD010000002">
    <property type="protein sequence ID" value="KAK0752625.1"/>
    <property type="molecule type" value="Genomic_DNA"/>
</dbReference>
<dbReference type="AlphaFoldDB" id="A0AA40KB45"/>
<dbReference type="SUPFAM" id="SSF53474">
    <property type="entry name" value="alpha/beta-Hydrolases"/>
    <property type="match status" value="1"/>
</dbReference>
<protein>
    <submittedName>
        <fullName evidence="2">Alpha/Beta hydrolase protein</fullName>
    </submittedName>
</protein>
<dbReference type="InterPro" id="IPR000073">
    <property type="entry name" value="AB_hydrolase_1"/>
</dbReference>
<feature type="domain" description="AB hydrolase-1" evidence="1">
    <location>
        <begin position="23"/>
        <end position="150"/>
    </location>
</feature>
<dbReference type="GO" id="GO:0016020">
    <property type="term" value="C:membrane"/>
    <property type="evidence" value="ECO:0007669"/>
    <property type="project" value="TreeGrafter"/>
</dbReference>
<dbReference type="GO" id="GO:0016787">
    <property type="term" value="F:hydrolase activity"/>
    <property type="evidence" value="ECO:0007669"/>
    <property type="project" value="UniProtKB-KW"/>
</dbReference>
<dbReference type="Pfam" id="PF00561">
    <property type="entry name" value="Abhydrolase_1"/>
    <property type="match status" value="1"/>
</dbReference>
<gene>
    <name evidence="2" type="ORF">B0T18DRAFT_319149</name>
</gene>